<dbReference type="AlphaFoldDB" id="D2VSW5"/>
<dbReference type="Proteomes" id="UP000006671">
    <property type="component" value="Unassembled WGS sequence"/>
</dbReference>
<dbReference type="KEGG" id="ngr:NAEGRDRAFT_81114"/>
<evidence type="ECO:0000256" key="8">
    <source>
        <dbReference type="ARBA" id="ARBA00022842"/>
    </source>
</evidence>
<dbReference type="GO" id="GO:0016779">
    <property type="term" value="F:nucleotidyltransferase activity"/>
    <property type="evidence" value="ECO:0007669"/>
    <property type="project" value="UniProtKB-KW"/>
</dbReference>
<dbReference type="OMA" id="EAQPYVC"/>
<dbReference type="GeneID" id="8850957"/>
<dbReference type="GO" id="GO:0005524">
    <property type="term" value="F:ATP binding"/>
    <property type="evidence" value="ECO:0007669"/>
    <property type="project" value="UniProtKB-KW"/>
</dbReference>
<protein>
    <recommendedName>
        <fullName evidence="9">Selenoprotein O</fullName>
    </recommendedName>
</protein>
<dbReference type="PANTHER" id="PTHR12153:SF18">
    <property type="entry name" value="SELENOPROTEIN O"/>
    <property type="match status" value="1"/>
</dbReference>
<evidence type="ECO:0000256" key="2">
    <source>
        <dbReference type="ARBA" id="ARBA00009747"/>
    </source>
</evidence>
<dbReference type="PANTHER" id="PTHR12153">
    <property type="entry name" value="SELENOPROTEIN O"/>
    <property type="match status" value="1"/>
</dbReference>
<dbReference type="STRING" id="5762.D2VSW5"/>
<feature type="region of interest" description="Disordered" evidence="10">
    <location>
        <begin position="81"/>
        <end position="101"/>
    </location>
</feature>
<evidence type="ECO:0000256" key="6">
    <source>
        <dbReference type="ARBA" id="ARBA00022741"/>
    </source>
</evidence>
<evidence type="ECO:0000256" key="10">
    <source>
        <dbReference type="SAM" id="MobiDB-lite"/>
    </source>
</evidence>
<sequence length="701" mass="80622">MLNTSSNYLKTKHFAHLFENLSFANTFCKETLADPLGQLNKTRQVLGSMYSYVDSTPLEKAKYAFDPSSGRLLPTRQQVSEDFDDQDEERNNRSNILSSSSSSSVGILKSATSDKGVTSDFINLIDYNRYSRFEFVMASNSVAKECLNGDLLSSESGDERGVNGVNDLITVEHLMKQQEKEHDLDNFVNILSGYDLVNSTKYYAHCYGGFQFGNWAGQLGDGRAISMGQVETPFTDMDSSGFEFNNSRNSYNYIKPKRLWELQFKGAGHTPFSRHADGRAVLRSSIREFLGSEFMDSLGIATTRAFSLVRSKEKAVLRDEFYDNNPKYEYGAIVLRVAPTFVRFGSFDIFNYRYHPINEKEKALEEKKNIEVLARYVIKNHFPHLWINGDLTLELKEKFSKEIVRRTAKLCADWMSVGFVHGVLNTDNMSILGLTIDYGPFGFVDYFSEDFVPNNSDSDGRYRYKNQPAIVFWNLQKLMRAFTPTLLPEEYFAKVLNVYAPHFEHYYLMNFRKKLGLISSSTIIDTSEDVTNFDMFDGDSENLRNEDWELIEGFLAWMNENRADFTNFFRLLSNVKKGAEVSQELLDNLLQTRMHADHTPSETTVSELKNWLSIYTKRLESVPLSDEERKTQMDKTNPRYILRNYIAQKVIKSAEEFDYGPLYEYYNVLRNPYDNHSTEFEEKFGGNAPLSSRCLKLSCSS</sequence>
<comment type="cofactor">
    <cofactor evidence="1">
        <name>Mg(2+)</name>
        <dbReference type="ChEBI" id="CHEBI:18420"/>
    </cofactor>
</comment>
<keyword evidence="7" id="KW-0067">ATP-binding</keyword>
<keyword evidence="8" id="KW-0460">Magnesium</keyword>
<accession>D2VSW5</accession>
<evidence type="ECO:0000256" key="1">
    <source>
        <dbReference type="ARBA" id="ARBA00001946"/>
    </source>
</evidence>
<evidence type="ECO:0000256" key="7">
    <source>
        <dbReference type="ARBA" id="ARBA00022840"/>
    </source>
</evidence>
<dbReference type="InParanoid" id="D2VSW5"/>
<gene>
    <name evidence="11" type="ORF">NAEGRDRAFT_81114</name>
</gene>
<evidence type="ECO:0000256" key="3">
    <source>
        <dbReference type="ARBA" id="ARBA00022679"/>
    </source>
</evidence>
<proteinExistence type="inferred from homology"/>
<evidence type="ECO:0000313" key="11">
    <source>
        <dbReference type="EMBL" id="EFC39972.1"/>
    </source>
</evidence>
<name>D2VSW5_NAEGR</name>
<dbReference type="HAMAP" id="MF_00692">
    <property type="entry name" value="SelO"/>
    <property type="match status" value="1"/>
</dbReference>
<comment type="similarity">
    <text evidence="2">Belongs to the SELO family.</text>
</comment>
<reference evidence="11 12" key="1">
    <citation type="journal article" date="2010" name="Cell">
        <title>The genome of Naegleria gruberi illuminates early eukaryotic versatility.</title>
        <authorList>
            <person name="Fritz-Laylin L.K."/>
            <person name="Prochnik S.E."/>
            <person name="Ginger M.L."/>
            <person name="Dacks J.B."/>
            <person name="Carpenter M.L."/>
            <person name="Field M.C."/>
            <person name="Kuo A."/>
            <person name="Paredez A."/>
            <person name="Chapman J."/>
            <person name="Pham J."/>
            <person name="Shu S."/>
            <person name="Neupane R."/>
            <person name="Cipriano M."/>
            <person name="Mancuso J."/>
            <person name="Tu H."/>
            <person name="Salamov A."/>
            <person name="Lindquist E."/>
            <person name="Shapiro H."/>
            <person name="Lucas S."/>
            <person name="Grigoriev I.V."/>
            <person name="Cande W.Z."/>
            <person name="Fulton C."/>
            <person name="Rokhsar D.S."/>
            <person name="Dawson S.C."/>
        </authorList>
    </citation>
    <scope>NUCLEOTIDE SEQUENCE [LARGE SCALE GENOMIC DNA]</scope>
    <source>
        <strain evidence="11 12">NEG-M</strain>
    </source>
</reference>
<dbReference type="GO" id="GO:0046872">
    <property type="term" value="F:metal ion binding"/>
    <property type="evidence" value="ECO:0007669"/>
    <property type="project" value="UniProtKB-KW"/>
</dbReference>
<evidence type="ECO:0000256" key="5">
    <source>
        <dbReference type="ARBA" id="ARBA00022723"/>
    </source>
</evidence>
<dbReference type="FunCoup" id="D2VSW5">
    <property type="interactions" value="51"/>
</dbReference>
<keyword evidence="4" id="KW-0548">Nucleotidyltransferase</keyword>
<evidence type="ECO:0000313" key="12">
    <source>
        <dbReference type="Proteomes" id="UP000006671"/>
    </source>
</evidence>
<dbReference type="RefSeq" id="XP_002672716.1">
    <property type="nucleotide sequence ID" value="XM_002672670.1"/>
</dbReference>
<evidence type="ECO:0000256" key="9">
    <source>
        <dbReference type="ARBA" id="ARBA00031547"/>
    </source>
</evidence>
<keyword evidence="6" id="KW-0547">Nucleotide-binding</keyword>
<dbReference type="eggNOG" id="KOG2542">
    <property type="taxonomic scope" value="Eukaryota"/>
</dbReference>
<evidence type="ECO:0000256" key="4">
    <source>
        <dbReference type="ARBA" id="ARBA00022695"/>
    </source>
</evidence>
<dbReference type="OrthoDB" id="10254721at2759"/>
<organism evidence="12">
    <name type="scientific">Naegleria gruberi</name>
    <name type="common">Amoeba</name>
    <dbReference type="NCBI Taxonomy" id="5762"/>
    <lineage>
        <taxon>Eukaryota</taxon>
        <taxon>Discoba</taxon>
        <taxon>Heterolobosea</taxon>
        <taxon>Tetramitia</taxon>
        <taxon>Eutetramitia</taxon>
        <taxon>Vahlkampfiidae</taxon>
        <taxon>Naegleria</taxon>
    </lineage>
</organism>
<keyword evidence="3" id="KW-0808">Transferase</keyword>
<dbReference type="Pfam" id="PF02696">
    <property type="entry name" value="SelO"/>
    <property type="match status" value="1"/>
</dbReference>
<dbReference type="InterPro" id="IPR003846">
    <property type="entry name" value="SelO"/>
</dbReference>
<dbReference type="EMBL" id="GG738895">
    <property type="protein sequence ID" value="EFC39972.1"/>
    <property type="molecule type" value="Genomic_DNA"/>
</dbReference>
<dbReference type="VEuPathDB" id="AmoebaDB:NAEGRDRAFT_81114"/>
<keyword evidence="5" id="KW-0479">Metal-binding</keyword>
<keyword evidence="12" id="KW-1185">Reference proteome</keyword>